<accession>A0A0C2SB60</accession>
<dbReference type="HOGENOM" id="CLU_022730_2_1_1"/>
<dbReference type="EMBL" id="KN818305">
    <property type="protein sequence ID" value="KIL60040.1"/>
    <property type="molecule type" value="Genomic_DNA"/>
</dbReference>
<feature type="signal peptide" evidence="1">
    <location>
        <begin position="1"/>
        <end position="15"/>
    </location>
</feature>
<gene>
    <name evidence="3" type="ORF">M378DRAFT_84343</name>
</gene>
<evidence type="ECO:0000259" key="2">
    <source>
        <dbReference type="Pfam" id="PF01266"/>
    </source>
</evidence>
<evidence type="ECO:0000313" key="3">
    <source>
        <dbReference type="EMBL" id="KIL60040.1"/>
    </source>
</evidence>
<dbReference type="Proteomes" id="UP000054549">
    <property type="component" value="Unassembled WGS sequence"/>
</dbReference>
<feature type="domain" description="FAD dependent oxidoreductase" evidence="2">
    <location>
        <begin position="65"/>
        <end position="437"/>
    </location>
</feature>
<dbReference type="AlphaFoldDB" id="A0A0C2SB60"/>
<dbReference type="PANTHER" id="PTHR13847:SF260">
    <property type="entry name" value="FAD DEPENDENT OXIDOREDUCTASE DOMAIN-CONTAINING PROTEIN"/>
    <property type="match status" value="1"/>
</dbReference>
<dbReference type="PANTHER" id="PTHR13847">
    <property type="entry name" value="SARCOSINE DEHYDROGENASE-RELATED"/>
    <property type="match status" value="1"/>
</dbReference>
<sequence length="462" mass="50137">MLFLTLLSIIFPCLATDLDSQIPFNVVQGSFPVPNATRSFWTHGAPDANPLAREGSHGQLTPEADVCIIGSGITGVSAAYHLANANIPLNVAVLEARDFCSGATGRNGGHLTPSLFSGFRSRRALHGEADAVRSYLLEHHTASSILSFIGRHNLSQAVDLVHGGHLRLFFTQSEEESARADYQAAIKAGWNPDEHVRWLDANQMNETYGTPYPSYGTSFAHNLWPLKLVTQLYRRASASASLNLTLHTHTPVLSIKKATQAGRKWSLDTPRGHISCSTVIHATNAYGSQLVPSLSSIIIPTRGQIIAAETTVTSPESVRLPEAGSWGANAGFEYWFPRPNSTTVILGGGREASDGEYNLIDDSVVNPRVGETLRSFLPRVFAAIKMEVKVTMEWTGIMGYTKSGNPIVGKIADGQFITLGYNGHGMPRAYGCAEAIAGMIAAELQGKKWDMPPWFPKHYLIQ</sequence>
<protein>
    <recommendedName>
        <fullName evidence="2">FAD dependent oxidoreductase domain-containing protein</fullName>
    </recommendedName>
</protein>
<dbReference type="GO" id="GO:0005737">
    <property type="term" value="C:cytoplasm"/>
    <property type="evidence" value="ECO:0007669"/>
    <property type="project" value="TreeGrafter"/>
</dbReference>
<dbReference type="InParanoid" id="A0A0C2SB60"/>
<dbReference type="STRING" id="946122.A0A0C2SB60"/>
<dbReference type="SUPFAM" id="SSF51905">
    <property type="entry name" value="FAD/NAD(P)-binding domain"/>
    <property type="match status" value="1"/>
</dbReference>
<evidence type="ECO:0000256" key="1">
    <source>
        <dbReference type="SAM" id="SignalP"/>
    </source>
</evidence>
<name>A0A0C2SB60_AMAMK</name>
<dbReference type="Pfam" id="PF01266">
    <property type="entry name" value="DAO"/>
    <property type="match status" value="1"/>
</dbReference>
<proteinExistence type="predicted"/>
<dbReference type="OrthoDB" id="429143at2759"/>
<dbReference type="Gene3D" id="3.30.9.10">
    <property type="entry name" value="D-Amino Acid Oxidase, subunit A, domain 2"/>
    <property type="match status" value="1"/>
</dbReference>
<feature type="chain" id="PRO_5012452526" description="FAD dependent oxidoreductase domain-containing protein" evidence="1">
    <location>
        <begin position="16"/>
        <end position="462"/>
    </location>
</feature>
<dbReference type="Gene3D" id="3.50.50.60">
    <property type="entry name" value="FAD/NAD(P)-binding domain"/>
    <property type="match status" value="1"/>
</dbReference>
<evidence type="ECO:0000313" key="4">
    <source>
        <dbReference type="Proteomes" id="UP000054549"/>
    </source>
</evidence>
<reference evidence="3 4" key="1">
    <citation type="submission" date="2014-04" db="EMBL/GenBank/DDBJ databases">
        <title>Evolutionary Origins and Diversification of the Mycorrhizal Mutualists.</title>
        <authorList>
            <consortium name="DOE Joint Genome Institute"/>
            <consortium name="Mycorrhizal Genomics Consortium"/>
            <person name="Kohler A."/>
            <person name="Kuo A."/>
            <person name="Nagy L.G."/>
            <person name="Floudas D."/>
            <person name="Copeland A."/>
            <person name="Barry K.W."/>
            <person name="Cichocki N."/>
            <person name="Veneault-Fourrey C."/>
            <person name="LaButti K."/>
            <person name="Lindquist E.A."/>
            <person name="Lipzen A."/>
            <person name="Lundell T."/>
            <person name="Morin E."/>
            <person name="Murat C."/>
            <person name="Riley R."/>
            <person name="Ohm R."/>
            <person name="Sun H."/>
            <person name="Tunlid A."/>
            <person name="Henrissat B."/>
            <person name="Grigoriev I.V."/>
            <person name="Hibbett D.S."/>
            <person name="Martin F."/>
        </authorList>
    </citation>
    <scope>NUCLEOTIDE SEQUENCE [LARGE SCALE GENOMIC DNA]</scope>
    <source>
        <strain evidence="3 4">Koide BX008</strain>
    </source>
</reference>
<organism evidence="3 4">
    <name type="scientific">Amanita muscaria (strain Koide BX008)</name>
    <dbReference type="NCBI Taxonomy" id="946122"/>
    <lineage>
        <taxon>Eukaryota</taxon>
        <taxon>Fungi</taxon>
        <taxon>Dikarya</taxon>
        <taxon>Basidiomycota</taxon>
        <taxon>Agaricomycotina</taxon>
        <taxon>Agaricomycetes</taxon>
        <taxon>Agaricomycetidae</taxon>
        <taxon>Agaricales</taxon>
        <taxon>Pluteineae</taxon>
        <taxon>Amanitaceae</taxon>
        <taxon>Amanita</taxon>
    </lineage>
</organism>
<dbReference type="InterPro" id="IPR006076">
    <property type="entry name" value="FAD-dep_OxRdtase"/>
</dbReference>
<keyword evidence="1" id="KW-0732">Signal</keyword>
<dbReference type="InterPro" id="IPR036188">
    <property type="entry name" value="FAD/NAD-bd_sf"/>
</dbReference>
<keyword evidence="4" id="KW-1185">Reference proteome</keyword>